<dbReference type="InterPro" id="IPR027417">
    <property type="entry name" value="P-loop_NTPase"/>
</dbReference>
<dbReference type="InterPro" id="IPR053155">
    <property type="entry name" value="F-pilin_assembly_TraC"/>
</dbReference>
<dbReference type="Proteomes" id="UP000249185">
    <property type="component" value="Unassembled WGS sequence"/>
</dbReference>
<protein>
    <submittedName>
        <fullName evidence="2">Type IV secretion system protein TraC</fullName>
    </submittedName>
</protein>
<evidence type="ECO:0000259" key="1">
    <source>
        <dbReference type="Pfam" id="PF19044"/>
    </source>
</evidence>
<sequence>MLELATVTDRAARYFPWLAYDPESKVFLLDDGYVGFGFTSEPLSGWESSVEQRFRTLLTYEFPVGSFLQFNLCVFDDIGDHLERIAQTRNMTRDPLIRQSTVNTMDFLERGARGKSRLDIPIRNSRSIITVKIPIDETTPSEDELLAARRAAREIGEILHTIGFADLTPLNESELIHQLSVILNRGEGASWRQGRRMPSDSRFIRDDVLDYDGRISITDKHVEIGDTVVTSLSVKKLPAHAFFGLARSFSVDPRSGARGIPCAHMITGSVCVQDINEIRAKMENKRKRTAHFALGPYANLMPEYGRRYQDLNKITQSISDGEFVHRISLNILLFSPDADAAERNTTKTRTYLAELGLTVLQDTCVVFPLLRANLPFGPTKTDVRDLARFHTLNTNALATLLPAFYEWRGTPSPLITLVGRGGQVMGFSPWDTDTNYNLTISASSGSGKSFFANELITALLGAGGKVWVIDVGLSYQKLCESLGGQFLRFGPHSDICLNPFSSVRTQEEFDEVADILKHLIATMAAPKEGLNDFQNSQLVDVLREGFQRHGSDLTIDLIAEALFDRAKEQIDGGLSEKRISDVAHGLSPFRSGGTYGKFFNGPANIDFDASFVCLELEELKSQRHLQTIVLLLLIYQIQQGMYLGDRSQKKMLLIDEAWDLLSDDQIAGFIEAGYRRFRKYNGSAAIITQSLLDLTTSKTGQAITSNSAATIMLKQSEAAINKLSSGDEAQFDKGLAEALKTVHTVPGSYSEVFVRTAAGQGIGRFVVDPFTQLLYSTHPRDKSEVDAFIAQGLSTKDAIDAVLRARAERKGDDANG</sequence>
<dbReference type="Gene3D" id="3.40.50.300">
    <property type="entry name" value="P-loop containing nucleotide triphosphate hydrolases"/>
    <property type="match status" value="1"/>
</dbReference>
<dbReference type="SUPFAM" id="SSF52540">
    <property type="entry name" value="P-loop containing nucleoside triphosphate hydrolases"/>
    <property type="match status" value="1"/>
</dbReference>
<evidence type="ECO:0000313" key="2">
    <source>
        <dbReference type="EMBL" id="PZQ48806.1"/>
    </source>
</evidence>
<dbReference type="AlphaFoldDB" id="A0A2W5N5V1"/>
<dbReference type="PANTHER" id="PTHR38467:SF1">
    <property type="entry name" value="CONJUGATIVE TRANSFER: ASSEMBLY"/>
    <property type="match status" value="1"/>
</dbReference>
<evidence type="ECO:0000313" key="3">
    <source>
        <dbReference type="Proteomes" id="UP000249185"/>
    </source>
</evidence>
<name>A0A2W5N5V1_RHOSU</name>
<accession>A0A2W5N5V1</accession>
<gene>
    <name evidence="2" type="primary">traC</name>
    <name evidence="2" type="ORF">DI556_13405</name>
</gene>
<dbReference type="EMBL" id="QFPW01000010">
    <property type="protein sequence ID" value="PZQ48806.1"/>
    <property type="molecule type" value="Genomic_DNA"/>
</dbReference>
<dbReference type="Pfam" id="PF11130">
    <property type="entry name" value="TraC_F_IV"/>
    <property type="match status" value="1"/>
</dbReference>
<reference evidence="2 3" key="1">
    <citation type="submission" date="2017-08" db="EMBL/GenBank/DDBJ databases">
        <title>Infants hospitalized years apart are colonized by the same room-sourced microbial strains.</title>
        <authorList>
            <person name="Brooks B."/>
            <person name="Olm M.R."/>
            <person name="Firek B.A."/>
            <person name="Baker R."/>
            <person name="Thomas B.C."/>
            <person name="Morowitz M.J."/>
            <person name="Banfield J.F."/>
        </authorList>
    </citation>
    <scope>NUCLEOTIDE SEQUENCE [LARGE SCALE GENOMIC DNA]</scope>
    <source>
        <strain evidence="2">S2_005_002_R2_34</strain>
    </source>
</reference>
<dbReference type="InterPro" id="IPR014117">
    <property type="entry name" value="TraC-F-type"/>
</dbReference>
<feature type="domain" description="TraG P-loop" evidence="1">
    <location>
        <begin position="434"/>
        <end position="802"/>
    </location>
</feature>
<comment type="caution">
    <text evidence="2">The sequence shown here is derived from an EMBL/GenBank/DDBJ whole genome shotgun (WGS) entry which is preliminary data.</text>
</comment>
<dbReference type="PANTHER" id="PTHR38467">
    <property type="match status" value="1"/>
</dbReference>
<proteinExistence type="predicted"/>
<dbReference type="NCBIfam" id="TIGR02746">
    <property type="entry name" value="TraC-F-type"/>
    <property type="match status" value="1"/>
</dbReference>
<dbReference type="InterPro" id="IPR025955">
    <property type="entry name" value="TraC/Conjuga_ATPase"/>
</dbReference>
<dbReference type="Gene3D" id="1.10.8.730">
    <property type="match status" value="1"/>
</dbReference>
<dbReference type="Pfam" id="PF19044">
    <property type="entry name" value="P-loop_TraG"/>
    <property type="match status" value="1"/>
</dbReference>
<dbReference type="InterPro" id="IPR043964">
    <property type="entry name" value="P-loop_TraG"/>
</dbReference>
<organism evidence="2 3">
    <name type="scientific">Rhodovulum sulfidophilum</name>
    <name type="common">Rhodobacter sulfidophilus</name>
    <dbReference type="NCBI Taxonomy" id="35806"/>
    <lineage>
        <taxon>Bacteria</taxon>
        <taxon>Pseudomonadati</taxon>
        <taxon>Pseudomonadota</taxon>
        <taxon>Alphaproteobacteria</taxon>
        <taxon>Rhodobacterales</taxon>
        <taxon>Paracoccaceae</taxon>
        <taxon>Rhodovulum</taxon>
    </lineage>
</organism>